<dbReference type="InterPro" id="IPR055367">
    <property type="entry name" value="WH4_Lhr"/>
</dbReference>
<feature type="region of interest" description="Disordered" evidence="9">
    <location>
        <begin position="69"/>
        <end position="107"/>
    </location>
</feature>
<proteinExistence type="predicted"/>
<feature type="domain" description="Helicase ATP-binding" evidence="10">
    <location>
        <begin position="34"/>
        <end position="259"/>
    </location>
</feature>
<dbReference type="Pfam" id="PF08494">
    <property type="entry name" value="DEAD_assoc"/>
    <property type="match status" value="1"/>
</dbReference>
<evidence type="ECO:0000256" key="8">
    <source>
        <dbReference type="ARBA" id="ARBA00023235"/>
    </source>
</evidence>
<dbReference type="Pfam" id="PF19306">
    <property type="entry name" value="WHD_Lhr"/>
    <property type="match status" value="1"/>
</dbReference>
<feature type="compositionally biased region" description="Basic and acidic residues" evidence="9">
    <location>
        <begin position="326"/>
        <end position="335"/>
    </location>
</feature>
<dbReference type="EMBL" id="WOGT01000002">
    <property type="protein sequence ID" value="MUN54540.1"/>
    <property type="molecule type" value="Genomic_DNA"/>
</dbReference>
<dbReference type="InterPro" id="IPR055369">
    <property type="entry name" value="WH2_Lhr"/>
</dbReference>
<dbReference type="InterPro" id="IPR027417">
    <property type="entry name" value="P-loop_NTPase"/>
</dbReference>
<dbReference type="Pfam" id="PF00270">
    <property type="entry name" value="DEAD"/>
    <property type="match status" value="1"/>
</dbReference>
<evidence type="ECO:0000256" key="7">
    <source>
        <dbReference type="ARBA" id="ARBA00023204"/>
    </source>
</evidence>
<dbReference type="Pfam" id="PF00271">
    <property type="entry name" value="Helicase_C"/>
    <property type="match status" value="1"/>
</dbReference>
<keyword evidence="13" id="KW-1185">Reference proteome</keyword>
<evidence type="ECO:0000256" key="5">
    <source>
        <dbReference type="ARBA" id="ARBA00022840"/>
    </source>
</evidence>
<feature type="region of interest" description="Disordered" evidence="9">
    <location>
        <begin position="1178"/>
        <end position="1204"/>
    </location>
</feature>
<dbReference type="GO" id="GO:0016887">
    <property type="term" value="F:ATP hydrolysis activity"/>
    <property type="evidence" value="ECO:0007669"/>
    <property type="project" value="TreeGrafter"/>
</dbReference>
<dbReference type="InterPro" id="IPR045628">
    <property type="entry name" value="Lhr_WH_dom"/>
</dbReference>
<keyword evidence="4 12" id="KW-0347">Helicase</keyword>
<feature type="region of interest" description="Disordered" evidence="9">
    <location>
        <begin position="1403"/>
        <end position="1475"/>
    </location>
</feature>
<feature type="compositionally biased region" description="Gly residues" evidence="9">
    <location>
        <begin position="1185"/>
        <end position="1201"/>
    </location>
</feature>
<evidence type="ECO:0000259" key="11">
    <source>
        <dbReference type="PROSITE" id="PS51194"/>
    </source>
</evidence>
<accession>A0A7K1LHG2</accession>
<feature type="region of interest" description="Disordered" evidence="9">
    <location>
        <begin position="276"/>
        <end position="345"/>
    </location>
</feature>
<dbReference type="Pfam" id="PF23236">
    <property type="entry name" value="WHD_2nd_Lhr"/>
    <property type="match status" value="1"/>
</dbReference>
<dbReference type="RefSeq" id="WP_129315137.1">
    <property type="nucleotide sequence ID" value="NZ_NOIQ01000004.1"/>
</dbReference>
<dbReference type="InterPro" id="IPR001650">
    <property type="entry name" value="Helicase_C-like"/>
</dbReference>
<evidence type="ECO:0000256" key="6">
    <source>
        <dbReference type="ARBA" id="ARBA00023125"/>
    </source>
</evidence>
<dbReference type="PROSITE" id="PS51194">
    <property type="entry name" value="HELICASE_CTER"/>
    <property type="match status" value="1"/>
</dbReference>
<keyword evidence="5" id="KW-0067">ATP-binding</keyword>
<evidence type="ECO:0000313" key="13">
    <source>
        <dbReference type="Proteomes" id="UP000462152"/>
    </source>
</evidence>
<evidence type="ECO:0000256" key="9">
    <source>
        <dbReference type="SAM" id="MobiDB-lite"/>
    </source>
</evidence>
<evidence type="ECO:0000256" key="1">
    <source>
        <dbReference type="ARBA" id="ARBA00022741"/>
    </source>
</evidence>
<dbReference type="InterPro" id="IPR014001">
    <property type="entry name" value="Helicase_ATP-bd"/>
</dbReference>
<dbReference type="Pfam" id="PF23234">
    <property type="entry name" value="WHD_4th_Lhr"/>
    <property type="match status" value="1"/>
</dbReference>
<comment type="caution">
    <text evidence="12">The sequence shown here is derived from an EMBL/GenBank/DDBJ whole genome shotgun (WGS) entry which is preliminary data.</text>
</comment>
<protein>
    <submittedName>
        <fullName evidence="12">DEAD/DEAH box helicase</fullName>
    </submittedName>
</protein>
<keyword evidence="6" id="KW-0238">DNA-binding</keyword>
<reference evidence="12 13" key="1">
    <citation type="submission" date="2019-12" db="EMBL/GenBank/DDBJ databases">
        <authorList>
            <person name="Li J."/>
            <person name="Shi Y."/>
            <person name="Xu G."/>
            <person name="Xiao D."/>
            <person name="Ran X."/>
        </authorList>
    </citation>
    <scope>NUCLEOTIDE SEQUENCE [LARGE SCALE GENOMIC DNA]</scope>
    <source>
        <strain evidence="12 13">JCM 15915</strain>
    </source>
</reference>
<keyword evidence="3" id="KW-0378">Hydrolase</keyword>
<keyword evidence="8" id="KW-0413">Isomerase</keyword>
<dbReference type="InterPro" id="IPR013701">
    <property type="entry name" value="Lhr-like_DEAD/DEAH_assoc"/>
</dbReference>
<dbReference type="SUPFAM" id="SSF52540">
    <property type="entry name" value="P-loop containing nucleoside triphosphate hydrolases"/>
    <property type="match status" value="1"/>
</dbReference>
<dbReference type="GO" id="GO:0004386">
    <property type="term" value="F:helicase activity"/>
    <property type="evidence" value="ECO:0007669"/>
    <property type="project" value="UniProtKB-KW"/>
</dbReference>
<evidence type="ECO:0000256" key="4">
    <source>
        <dbReference type="ARBA" id="ARBA00022806"/>
    </source>
</evidence>
<dbReference type="GO" id="GO:0006281">
    <property type="term" value="P:DNA repair"/>
    <property type="evidence" value="ECO:0007669"/>
    <property type="project" value="UniProtKB-KW"/>
</dbReference>
<dbReference type="InterPro" id="IPR055368">
    <property type="entry name" value="WH3_Lhr"/>
</dbReference>
<dbReference type="PANTHER" id="PTHR47962">
    <property type="entry name" value="ATP-DEPENDENT HELICASE LHR-RELATED-RELATED"/>
    <property type="match status" value="1"/>
</dbReference>
<feature type="compositionally biased region" description="Low complexity" evidence="9">
    <location>
        <begin position="296"/>
        <end position="309"/>
    </location>
</feature>
<feature type="compositionally biased region" description="Polar residues" evidence="9">
    <location>
        <begin position="69"/>
        <end position="80"/>
    </location>
</feature>
<organism evidence="12 13">
    <name type="scientific">Rothia koreensis</name>
    <dbReference type="NCBI Taxonomy" id="592378"/>
    <lineage>
        <taxon>Bacteria</taxon>
        <taxon>Bacillati</taxon>
        <taxon>Actinomycetota</taxon>
        <taxon>Actinomycetes</taxon>
        <taxon>Micrococcales</taxon>
        <taxon>Micrococcaceae</taxon>
        <taxon>Rothia</taxon>
    </lineage>
</organism>
<dbReference type="SMART" id="SM00490">
    <property type="entry name" value="HELICc"/>
    <property type="match status" value="1"/>
</dbReference>
<keyword evidence="2" id="KW-0227">DNA damage</keyword>
<dbReference type="PANTHER" id="PTHR47962:SF5">
    <property type="entry name" value="ATP-DEPENDENT HELICASE LHR-RELATED"/>
    <property type="match status" value="1"/>
</dbReference>
<dbReference type="InterPro" id="IPR052511">
    <property type="entry name" value="ATP-dep_Helicase"/>
</dbReference>
<keyword evidence="1" id="KW-0547">Nucleotide-binding</keyword>
<evidence type="ECO:0000256" key="2">
    <source>
        <dbReference type="ARBA" id="ARBA00022763"/>
    </source>
</evidence>
<feature type="domain" description="Helicase C-terminal" evidence="11">
    <location>
        <begin position="354"/>
        <end position="558"/>
    </location>
</feature>
<dbReference type="OrthoDB" id="9815222at2"/>
<dbReference type="Gene3D" id="3.40.50.300">
    <property type="entry name" value="P-loop containing nucleotide triphosphate hydrolases"/>
    <property type="match status" value="2"/>
</dbReference>
<dbReference type="SMART" id="SM00487">
    <property type="entry name" value="DEXDc"/>
    <property type="match status" value="1"/>
</dbReference>
<dbReference type="GO" id="GO:0005524">
    <property type="term" value="F:ATP binding"/>
    <property type="evidence" value="ECO:0007669"/>
    <property type="project" value="UniProtKB-KW"/>
</dbReference>
<name>A0A7K1LHG2_9MICC</name>
<dbReference type="InterPro" id="IPR011545">
    <property type="entry name" value="DEAD/DEAH_box_helicase_dom"/>
</dbReference>
<evidence type="ECO:0000313" key="12">
    <source>
        <dbReference type="EMBL" id="MUN54540.1"/>
    </source>
</evidence>
<dbReference type="PROSITE" id="PS51192">
    <property type="entry name" value="HELICASE_ATP_BIND_1"/>
    <property type="match status" value="1"/>
</dbReference>
<dbReference type="GO" id="GO:0003677">
    <property type="term" value="F:DNA binding"/>
    <property type="evidence" value="ECO:0007669"/>
    <property type="project" value="UniProtKB-KW"/>
</dbReference>
<gene>
    <name evidence="12" type="ORF">GMA10_04825</name>
</gene>
<feature type="compositionally biased region" description="Basic residues" evidence="9">
    <location>
        <begin position="1409"/>
        <end position="1427"/>
    </location>
</feature>
<evidence type="ECO:0000259" key="10">
    <source>
        <dbReference type="PROSITE" id="PS51192"/>
    </source>
</evidence>
<feature type="region of interest" description="Disordered" evidence="9">
    <location>
        <begin position="391"/>
        <end position="431"/>
    </location>
</feature>
<dbReference type="Proteomes" id="UP000462152">
    <property type="component" value="Unassembled WGS sequence"/>
</dbReference>
<keyword evidence="7" id="KW-0234">DNA repair</keyword>
<feature type="compositionally biased region" description="Polar residues" evidence="9">
    <location>
        <begin position="399"/>
        <end position="412"/>
    </location>
</feature>
<sequence>MGDMPSALERFSPATREWFTGAFRQPTSAQDGAWDAIAQGRHALVVAPTGSGKTLAAFLWALDRLMHTNGSQSAPTQRTDSSADHESSEDTPDSGTQRAKSRRKKATNRTKVLYISPLKALGVDVERNLRSPLVGIAQTARYQGTEPNEVSVGIRSGDTPAKERRQLLTDPPDILITTPESLYLMLTSKARSSLSQVDTVIVDEVHAVAGTKRGAHLAVSLERLDRILPRPAQRIGLSATVEPVETVARFLGGTSPVSVVRPEAVKNWDLSVSVPVPDMSNLTTPVPRTDLPEQRSGVSAGSASSGTATLEDALGLDLESPLTRNEGPEEGERSTSRPLPPEPPHTVVASIWPHVEERMVDLIEANRSTIVFANSRGLAERLTSRLNEVHAFREEQRGNVPSGTPGRNSQRGPGNGPEPGVLPDGNEVPYAPAAVNHLTSGTAPAELARAHHGSVSKDQRAMIEDALKSGSLRCVVATSSLELGIDMGAVDLVIQVESPPSVASGLQRVGRAGHQVGEVSRAVLYPKHRGDLLSSAVTVERMRSGAIEPLHIPANPLDVLAQQTVAACALGPIDVEAWFDAVRHTAPFAALPRSAFDAVLDLLAGKYPSDEFAELRPRLVWDRDAGTLEPRPGAQRVAVTSGGTIPDRGLYPVYIVGSDEQTRGPKRVGELDEEMVYESRSGDVIALGATSWRIEDITHDRVNVTPAPGQVGKLPFWHGDGPGRPVDLGEATGRFTRELAAVLSEGDEGAAAARERLADAGLDDWAVDNLCAYVDEQRVATGQVPSEKTVVVERFRDELGDWRVILHSPYGMPVHAPWALAVGARIDELYGLDGSAMAADDGIVLRIPAMEENPPGADLFMFEPDEIEAVVTEQVGSSALFASRFRECSARALLLPRRDPGKRTPLWQQRQRSAQLLDVARKHPNFPIILETVRECLQDVYDLPALRRIHESIESRRITVRELETPEPSPFAKTLLFGYVGQFLYNTDSPLAERKAAALSLDPALLSELLGKDELRELLDPDVIRETEAQLQRLAEGRQLHGVEGLADLLRILGPLTTHDAAVRLEDGEDASAFSQQLVDANRAFITRISGEERVAAVEDAARLRDGLGTPLPMGVPHAFIEPVDDPLGDLVSRFARTHGPFTAVRAAEALGLGTAVVETILNRLAVDRRVVQGRFLPPELTRGQAGGEQDGGEQAGGEQAGGEQAVEWCDAGVLRTIRRRSLAKLRSQIEPVDGATYARFLPAWQHVRADGAADDPRVDDSDGLLTVVDQLAGFPVPASALETLVLPARIRGYQPRMLDEAMSRGDVLWTGSGTIPGQDGWVSLHLAESADLTVPPEPPQRLEDLSDDARKVFDAMGEGADFLPRIAARAGLALGTAGDALWDLVWAGLVTNDTAGPLRAFLDGGKSAHARPKAPGRSRSRGRRGAGRIATARLGRRPMGSGADPSSSTGLEPSPGGLGDSPAGMSGLSPQRERELSGRWSRVSAFLDDDPLDVTVRAVAMAQLMLDRYGVLTRGGVAQEETPGGFAAVYQILTAQEDQGEARRGYFIEGLGGAQFSAPSTVDILRSSTIDDQLRESTSEPRSPESVILAASDPANAYGAALPWPDAVPPARLLGRTSDGQDDESRMARPGRKAGSLVVLVDGAPVLYIERGGKTMLAFSTDETALDLAGPAVASAVRIGAVDKLVVEKVNGLSILERGTTSDDGERAPIAVLRDSLVAAGFYTTPRGIRMRR</sequence>
<evidence type="ECO:0000256" key="3">
    <source>
        <dbReference type="ARBA" id="ARBA00022801"/>
    </source>
</evidence>
<dbReference type="Pfam" id="PF23235">
    <property type="entry name" value="WHD_3rd_Lhr"/>
    <property type="match status" value="1"/>
</dbReference>